<dbReference type="InterPro" id="IPR005517">
    <property type="entry name" value="Transl_elong_EFG/EF2_IV"/>
</dbReference>
<dbReference type="InterPro" id="IPR005225">
    <property type="entry name" value="Small_GTP-bd"/>
</dbReference>
<dbReference type="CDD" id="cd04088">
    <property type="entry name" value="EFG_mtEFG_II"/>
    <property type="match status" value="1"/>
</dbReference>
<dbReference type="InterPro" id="IPR053905">
    <property type="entry name" value="EF-G-like_DII"/>
</dbReference>
<accession>A0A9D1LTM3</accession>
<keyword evidence="7" id="KW-0251">Elongation factor</keyword>
<dbReference type="InterPro" id="IPR009022">
    <property type="entry name" value="EFG_III"/>
</dbReference>
<dbReference type="SUPFAM" id="SSF52540">
    <property type="entry name" value="P-loop containing nucleoside triphosphate hydrolases"/>
    <property type="match status" value="1"/>
</dbReference>
<comment type="similarity">
    <text evidence="1">Belongs to the TRAFAC class translation factor GTPase superfamily. Classic translation factor GTPase family. EF-G/EF-2 subfamily.</text>
</comment>
<dbReference type="CDD" id="cd04170">
    <property type="entry name" value="EF-G_bact"/>
    <property type="match status" value="1"/>
</dbReference>
<dbReference type="Gene3D" id="3.30.70.240">
    <property type="match status" value="1"/>
</dbReference>
<dbReference type="PANTHER" id="PTHR43261:SF6">
    <property type="entry name" value="ELONGATION FACTOR G-LIKE PROTEIN"/>
    <property type="match status" value="1"/>
</dbReference>
<dbReference type="EMBL" id="DVND01000008">
    <property type="protein sequence ID" value="HIU47769.1"/>
    <property type="molecule type" value="Genomic_DNA"/>
</dbReference>
<dbReference type="NCBIfam" id="TIGR00231">
    <property type="entry name" value="small_GTP"/>
    <property type="match status" value="1"/>
</dbReference>
<keyword evidence="7" id="KW-0648">Protein biosynthesis</keyword>
<reference evidence="7" key="1">
    <citation type="submission" date="2020-10" db="EMBL/GenBank/DDBJ databases">
        <authorList>
            <person name="Gilroy R."/>
        </authorList>
    </citation>
    <scope>NUCLEOTIDE SEQUENCE</scope>
    <source>
        <strain evidence="7">ChiSjej4B22-9803</strain>
    </source>
</reference>
<dbReference type="PROSITE" id="PS51722">
    <property type="entry name" value="G_TR_2"/>
    <property type="match status" value="1"/>
</dbReference>
<dbReference type="AlphaFoldDB" id="A0A9D1LTM3"/>
<comment type="caution">
    <text evidence="7">The sequence shown here is derived from an EMBL/GenBank/DDBJ whole genome shotgun (WGS) entry which is preliminary data.</text>
</comment>
<dbReference type="NCBIfam" id="TIGR00484">
    <property type="entry name" value="EF-G"/>
    <property type="match status" value="1"/>
</dbReference>
<dbReference type="PANTHER" id="PTHR43261">
    <property type="entry name" value="TRANSLATION ELONGATION FACTOR G-RELATED"/>
    <property type="match status" value="1"/>
</dbReference>
<evidence type="ECO:0000256" key="2">
    <source>
        <dbReference type="ARBA" id="ARBA00017872"/>
    </source>
</evidence>
<dbReference type="GO" id="GO:0005525">
    <property type="term" value="F:GTP binding"/>
    <property type="evidence" value="ECO:0007669"/>
    <property type="project" value="UniProtKB-UniRule"/>
</dbReference>
<evidence type="ECO:0000256" key="5">
    <source>
        <dbReference type="NCBIfam" id="TIGR00484"/>
    </source>
</evidence>
<sequence>MDNYKMDAIRNVAVMGHGKAGKTSLVEAMLFNSGAIDRIGTVADGTTVSDYDPEEVKRQLSIAAAMAPVEWKNMKYNIIDTPGYFDFAGEVKEGLRAADAALVVLSGRSGVSVGTEQVFKYAQQKGVPIMFFVNKIDDERANYQRTLEEMKEKFGKSITPFVYPIREGDEFKGFVDIIDMTARRYEGKDRVDIPVPEGMAETVAPLRDMIMEAVAETDDALMNKYFNGEEFTFDEIKQAIRKGVKEGSIYPVYCGSGLTNIGVRSLMDGIGKYLPNPNEIAEIAHDSKTGDPIEVVQDAADTTSAIVFKTIADPYVGKMSLFRVYSGEVKADTVLYNPNKSASEKIGKVYMLRGKKQIEVKEIMAGDIGVVAKLDKTKTGDTLCAENKNIILTGIDFPAPVLSMAVSPLAKGDEEKIVNGLTKLMDEDPTFTVTNNVETKQTLINGQGEQHIDVIVSKLKTKFGVNVKLEDPIVPYRETIQSKVKVEGKHKKQSGGHGQYGHVWIEFEPGLTEDMTFEEKVFGGSVPKNYFPAVEKGLRDACQHGVLAGYPVVNLKATLLDGSYHPVDSSEMAFKTAAGIAYREGLKKANPVLLEPIGYLKVYIPESIMGDIIGDINKRRGQIMGMGESDREGLNMVEAEVPMSEMFKYATDLRSMSQGRGSFTFEFSRYQPAPQNVADAVIAKAQKQE</sequence>
<dbReference type="CDD" id="cd01434">
    <property type="entry name" value="EFG_mtEFG1_IV"/>
    <property type="match status" value="1"/>
</dbReference>
<dbReference type="InterPro" id="IPR004540">
    <property type="entry name" value="Transl_elong_EFG/EF2"/>
</dbReference>
<dbReference type="InterPro" id="IPR027417">
    <property type="entry name" value="P-loop_NTPase"/>
</dbReference>
<dbReference type="PRINTS" id="PR00315">
    <property type="entry name" value="ELONGATNFCT"/>
</dbReference>
<dbReference type="GO" id="GO:0003746">
    <property type="term" value="F:translation elongation factor activity"/>
    <property type="evidence" value="ECO:0007669"/>
    <property type="project" value="UniProtKB-UniRule"/>
</dbReference>
<dbReference type="InterPro" id="IPR047872">
    <property type="entry name" value="EFG_IV"/>
</dbReference>
<dbReference type="Gene3D" id="3.40.50.300">
    <property type="entry name" value="P-loop containing nucleotide triphosphate hydrolases"/>
    <property type="match status" value="1"/>
</dbReference>
<dbReference type="Gene3D" id="3.30.230.10">
    <property type="match status" value="1"/>
</dbReference>
<protein>
    <recommendedName>
        <fullName evidence="2 5">Elongation factor G</fullName>
    </recommendedName>
</protein>
<name>A0A9D1LTM3_9FIRM</name>
<dbReference type="Pfam" id="PF22042">
    <property type="entry name" value="EF-G_D2"/>
    <property type="match status" value="1"/>
</dbReference>
<dbReference type="InterPro" id="IPR000795">
    <property type="entry name" value="T_Tr_GTP-bd_dom"/>
</dbReference>
<dbReference type="FunFam" id="3.30.70.240:FF:000001">
    <property type="entry name" value="Elongation factor G"/>
    <property type="match status" value="1"/>
</dbReference>
<dbReference type="SUPFAM" id="SSF50447">
    <property type="entry name" value="Translation proteins"/>
    <property type="match status" value="1"/>
</dbReference>
<dbReference type="CDD" id="cd16262">
    <property type="entry name" value="EFG_III"/>
    <property type="match status" value="1"/>
</dbReference>
<dbReference type="CDD" id="cd03713">
    <property type="entry name" value="EFG_mtEFG_C"/>
    <property type="match status" value="1"/>
</dbReference>
<dbReference type="GO" id="GO:0003924">
    <property type="term" value="F:GTPase activity"/>
    <property type="evidence" value="ECO:0007669"/>
    <property type="project" value="InterPro"/>
</dbReference>
<dbReference type="SMART" id="SM00838">
    <property type="entry name" value="EFG_C"/>
    <property type="match status" value="1"/>
</dbReference>
<dbReference type="InterPro" id="IPR035649">
    <property type="entry name" value="EFG_V"/>
</dbReference>
<feature type="domain" description="Tr-type G" evidence="6">
    <location>
        <begin position="7"/>
        <end position="278"/>
    </location>
</feature>
<dbReference type="InterPro" id="IPR009000">
    <property type="entry name" value="Transl_B-barrel_sf"/>
</dbReference>
<organism evidence="7 8">
    <name type="scientific">Candidatus Avimonoglobus intestinipullorum</name>
    <dbReference type="NCBI Taxonomy" id="2840699"/>
    <lineage>
        <taxon>Bacteria</taxon>
        <taxon>Bacillati</taxon>
        <taxon>Bacillota</taxon>
        <taxon>Clostridia</taxon>
        <taxon>Eubacteriales</taxon>
        <taxon>Candidatus Avimonoglobus</taxon>
    </lineage>
</organism>
<dbReference type="InterPro" id="IPR035647">
    <property type="entry name" value="EFG_III/V"/>
</dbReference>
<dbReference type="InterPro" id="IPR014721">
    <property type="entry name" value="Ribsml_uS5_D2-typ_fold_subgr"/>
</dbReference>
<gene>
    <name evidence="7" type="primary">fusA</name>
    <name evidence="7" type="ORF">IAB04_00230</name>
</gene>
<dbReference type="Pfam" id="PF00679">
    <property type="entry name" value="EFG_C"/>
    <property type="match status" value="1"/>
</dbReference>
<keyword evidence="4" id="KW-0342">GTP-binding</keyword>
<reference evidence="7" key="2">
    <citation type="journal article" date="2021" name="PeerJ">
        <title>Extensive microbial diversity within the chicken gut microbiome revealed by metagenomics and culture.</title>
        <authorList>
            <person name="Gilroy R."/>
            <person name="Ravi A."/>
            <person name="Getino M."/>
            <person name="Pursley I."/>
            <person name="Horton D.L."/>
            <person name="Alikhan N.F."/>
            <person name="Baker D."/>
            <person name="Gharbi K."/>
            <person name="Hall N."/>
            <person name="Watson M."/>
            <person name="Adriaenssens E.M."/>
            <person name="Foster-Nyarko E."/>
            <person name="Jarju S."/>
            <person name="Secka A."/>
            <person name="Antonio M."/>
            <person name="Oren A."/>
            <person name="Chaudhuri R.R."/>
            <person name="La Ragione R."/>
            <person name="Hildebrand F."/>
            <person name="Pallen M.J."/>
        </authorList>
    </citation>
    <scope>NUCLEOTIDE SEQUENCE</scope>
    <source>
        <strain evidence="7">ChiSjej4B22-9803</strain>
    </source>
</reference>
<evidence type="ECO:0000313" key="8">
    <source>
        <dbReference type="Proteomes" id="UP000824111"/>
    </source>
</evidence>
<dbReference type="NCBIfam" id="NF009381">
    <property type="entry name" value="PRK12740.1-5"/>
    <property type="match status" value="1"/>
</dbReference>
<dbReference type="Proteomes" id="UP000824111">
    <property type="component" value="Unassembled WGS sequence"/>
</dbReference>
<dbReference type="SMART" id="SM00889">
    <property type="entry name" value="EFG_IV"/>
    <property type="match status" value="1"/>
</dbReference>
<dbReference type="Gene3D" id="2.40.30.10">
    <property type="entry name" value="Translation factors"/>
    <property type="match status" value="1"/>
</dbReference>
<dbReference type="Pfam" id="PF14492">
    <property type="entry name" value="EFG_III"/>
    <property type="match status" value="1"/>
</dbReference>
<keyword evidence="3" id="KW-0547">Nucleotide-binding</keyword>
<dbReference type="Pfam" id="PF03764">
    <property type="entry name" value="EFG_IV"/>
    <property type="match status" value="1"/>
</dbReference>
<evidence type="ECO:0000256" key="1">
    <source>
        <dbReference type="ARBA" id="ARBA00005870"/>
    </source>
</evidence>
<dbReference type="FunFam" id="3.30.230.10:FF:000003">
    <property type="entry name" value="Elongation factor G"/>
    <property type="match status" value="1"/>
</dbReference>
<dbReference type="SUPFAM" id="SSF54980">
    <property type="entry name" value="EF-G C-terminal domain-like"/>
    <property type="match status" value="2"/>
</dbReference>
<dbReference type="NCBIfam" id="NF009891">
    <property type="entry name" value="PRK13351.1-1"/>
    <property type="match status" value="1"/>
</dbReference>
<dbReference type="Gene3D" id="3.30.70.870">
    <property type="entry name" value="Elongation Factor G (Translational Gtpase), domain 3"/>
    <property type="match status" value="1"/>
</dbReference>
<proteinExistence type="inferred from homology"/>
<dbReference type="InterPro" id="IPR041095">
    <property type="entry name" value="EFG_II"/>
</dbReference>
<dbReference type="SUPFAM" id="SSF54211">
    <property type="entry name" value="Ribosomal protein S5 domain 2-like"/>
    <property type="match status" value="1"/>
</dbReference>
<dbReference type="GO" id="GO:0032790">
    <property type="term" value="P:ribosome disassembly"/>
    <property type="evidence" value="ECO:0007669"/>
    <property type="project" value="TreeGrafter"/>
</dbReference>
<dbReference type="InterPro" id="IPR000640">
    <property type="entry name" value="EFG_V-like"/>
</dbReference>
<evidence type="ECO:0000259" key="6">
    <source>
        <dbReference type="PROSITE" id="PS51722"/>
    </source>
</evidence>
<dbReference type="InterPro" id="IPR020568">
    <property type="entry name" value="Ribosomal_Su5_D2-typ_SF"/>
</dbReference>
<dbReference type="Pfam" id="PF00009">
    <property type="entry name" value="GTP_EFTU"/>
    <property type="match status" value="1"/>
</dbReference>
<evidence type="ECO:0000313" key="7">
    <source>
        <dbReference type="EMBL" id="HIU47769.1"/>
    </source>
</evidence>
<dbReference type="NCBIfam" id="NF009379">
    <property type="entry name" value="PRK12740.1-3"/>
    <property type="match status" value="1"/>
</dbReference>
<evidence type="ECO:0000256" key="3">
    <source>
        <dbReference type="ARBA" id="ARBA00022741"/>
    </source>
</evidence>
<evidence type="ECO:0000256" key="4">
    <source>
        <dbReference type="ARBA" id="ARBA00023134"/>
    </source>
</evidence>